<keyword evidence="1" id="KW-0862">Zinc</keyword>
<dbReference type="InterPro" id="IPR007527">
    <property type="entry name" value="Znf_SWIM"/>
</dbReference>
<proteinExistence type="predicted"/>
<dbReference type="PROSITE" id="PS50966">
    <property type="entry name" value="ZF_SWIM"/>
    <property type="match status" value="1"/>
</dbReference>
<dbReference type="OrthoDB" id="142306at2157"/>
<evidence type="ECO:0000259" key="3">
    <source>
        <dbReference type="PROSITE" id="PS50966"/>
    </source>
</evidence>
<keyword evidence="1" id="KW-0863">Zinc-finger</keyword>
<feature type="compositionally biased region" description="Basic and acidic residues" evidence="2">
    <location>
        <begin position="101"/>
        <end position="118"/>
    </location>
</feature>
<organism evidence="4 5">
    <name type="scientific">Natronococcus jeotgali DSM 18795</name>
    <dbReference type="NCBI Taxonomy" id="1227498"/>
    <lineage>
        <taxon>Archaea</taxon>
        <taxon>Methanobacteriati</taxon>
        <taxon>Methanobacteriota</taxon>
        <taxon>Stenosarchaea group</taxon>
        <taxon>Halobacteria</taxon>
        <taxon>Halobacteriales</taxon>
        <taxon>Natrialbaceae</taxon>
        <taxon>Natronococcus</taxon>
    </lineage>
</organism>
<keyword evidence="1" id="KW-0479">Metal-binding</keyword>
<dbReference type="Proteomes" id="UP000011531">
    <property type="component" value="Unassembled WGS sequence"/>
</dbReference>
<sequence>MAPEIATQNSGESTNEPTITDIDNRDVRALTEYMTVLEDIDHVRDADDMYIVITESQYTVDLREGTCDCPDATYNLGPKEECKHEKRARYATGDRSIPAGVDERAIDPDLGEHVTQRD</sequence>
<feature type="region of interest" description="Disordered" evidence="2">
    <location>
        <begin position="85"/>
        <end position="118"/>
    </location>
</feature>
<name>L9XDM3_9EURY</name>
<dbReference type="AlphaFoldDB" id="L9XDM3"/>
<dbReference type="EMBL" id="AOIA01000112">
    <property type="protein sequence ID" value="ELY58728.1"/>
    <property type="molecule type" value="Genomic_DNA"/>
</dbReference>
<accession>L9XDM3</accession>
<evidence type="ECO:0000256" key="2">
    <source>
        <dbReference type="SAM" id="MobiDB-lite"/>
    </source>
</evidence>
<dbReference type="STRING" id="1227498.C492_11585"/>
<gene>
    <name evidence="4" type="ORF">C492_11585</name>
</gene>
<reference evidence="4 5" key="1">
    <citation type="journal article" date="2014" name="PLoS Genet.">
        <title>Phylogenetically driven sequencing of extremely halophilic archaea reveals strategies for static and dynamic osmo-response.</title>
        <authorList>
            <person name="Becker E.A."/>
            <person name="Seitzer P.M."/>
            <person name="Tritt A."/>
            <person name="Larsen D."/>
            <person name="Krusor M."/>
            <person name="Yao A.I."/>
            <person name="Wu D."/>
            <person name="Madern D."/>
            <person name="Eisen J.A."/>
            <person name="Darling A.E."/>
            <person name="Facciotti M.T."/>
        </authorList>
    </citation>
    <scope>NUCLEOTIDE SEQUENCE [LARGE SCALE GENOMIC DNA]</scope>
    <source>
        <strain evidence="4 5">DSM 18795</strain>
    </source>
</reference>
<comment type="caution">
    <text evidence="4">The sequence shown here is derived from an EMBL/GenBank/DDBJ whole genome shotgun (WGS) entry which is preliminary data.</text>
</comment>
<dbReference type="GO" id="GO:0008270">
    <property type="term" value="F:zinc ion binding"/>
    <property type="evidence" value="ECO:0007669"/>
    <property type="project" value="UniProtKB-KW"/>
</dbReference>
<feature type="region of interest" description="Disordered" evidence="2">
    <location>
        <begin position="1"/>
        <end position="20"/>
    </location>
</feature>
<evidence type="ECO:0000313" key="5">
    <source>
        <dbReference type="Proteomes" id="UP000011531"/>
    </source>
</evidence>
<keyword evidence="5" id="KW-1185">Reference proteome</keyword>
<protein>
    <recommendedName>
        <fullName evidence="3">SWIM-type domain-containing protein</fullName>
    </recommendedName>
</protein>
<dbReference type="RefSeq" id="WP_008423542.1">
    <property type="nucleotide sequence ID" value="NZ_AOIA01000112.1"/>
</dbReference>
<feature type="compositionally biased region" description="Polar residues" evidence="2">
    <location>
        <begin position="1"/>
        <end position="18"/>
    </location>
</feature>
<evidence type="ECO:0000313" key="4">
    <source>
        <dbReference type="EMBL" id="ELY58728.1"/>
    </source>
</evidence>
<feature type="domain" description="SWIM-type" evidence="3">
    <location>
        <begin position="58"/>
        <end position="93"/>
    </location>
</feature>
<evidence type="ECO:0000256" key="1">
    <source>
        <dbReference type="PROSITE-ProRule" id="PRU00325"/>
    </source>
</evidence>